<keyword evidence="2" id="KW-1185">Reference proteome</keyword>
<name>A0A8J3W2M8_9ACTN</name>
<accession>A0A8J3W2M8</accession>
<dbReference type="EMBL" id="BOOG01000091">
    <property type="protein sequence ID" value="GIH73430.1"/>
    <property type="molecule type" value="Genomic_DNA"/>
</dbReference>
<organism evidence="1 2">
    <name type="scientific">Sphaerimonospora thailandensis</name>
    <dbReference type="NCBI Taxonomy" id="795644"/>
    <lineage>
        <taxon>Bacteria</taxon>
        <taxon>Bacillati</taxon>
        <taxon>Actinomycetota</taxon>
        <taxon>Actinomycetes</taxon>
        <taxon>Streptosporangiales</taxon>
        <taxon>Streptosporangiaceae</taxon>
        <taxon>Sphaerimonospora</taxon>
    </lineage>
</organism>
<dbReference type="Proteomes" id="UP000610966">
    <property type="component" value="Unassembled WGS sequence"/>
</dbReference>
<proteinExistence type="predicted"/>
<evidence type="ECO:0000313" key="1">
    <source>
        <dbReference type="EMBL" id="GIH73430.1"/>
    </source>
</evidence>
<evidence type="ECO:0000313" key="2">
    <source>
        <dbReference type="Proteomes" id="UP000610966"/>
    </source>
</evidence>
<dbReference type="AlphaFoldDB" id="A0A8J3W2M8"/>
<reference evidence="1" key="1">
    <citation type="submission" date="2021-01" db="EMBL/GenBank/DDBJ databases">
        <title>Whole genome shotgun sequence of Sphaerimonospora thailandensis NBRC 107569.</title>
        <authorList>
            <person name="Komaki H."/>
            <person name="Tamura T."/>
        </authorList>
    </citation>
    <scope>NUCLEOTIDE SEQUENCE</scope>
    <source>
        <strain evidence="1">NBRC 107569</strain>
    </source>
</reference>
<protein>
    <submittedName>
        <fullName evidence="1">Uncharacterized protein</fullName>
    </submittedName>
</protein>
<sequence length="88" mass="9508">MAGSNVAPLKVDSETDRLISHGAHFLHVTKKEFVAQAVRVYLKVRQAELHAAMQEAMAQLDGTHASRVALVSGLTKEQIEELGGVEEG</sequence>
<comment type="caution">
    <text evidence="1">The sequence shown here is derived from an EMBL/GenBank/DDBJ whole genome shotgun (WGS) entry which is preliminary data.</text>
</comment>
<gene>
    <name evidence="1" type="ORF">Mth01_56830</name>
</gene>